<gene>
    <name evidence="1" type="ORF">SAMN05444271_11913</name>
</gene>
<accession>A0A1H6VQ84</accession>
<accession>A0A2H4Q1S0</accession>
<proteinExistence type="predicted"/>
<dbReference type="InterPro" id="IPR058703">
    <property type="entry name" value="PIN-containing"/>
</dbReference>
<dbReference type="EMBL" id="FNYR01000019">
    <property type="protein sequence ID" value="SEJ06791.1"/>
    <property type="molecule type" value="Genomic_DNA"/>
</dbReference>
<dbReference type="AlphaFoldDB" id="A0A1H6VQ84"/>
<organism evidence="1 2">
    <name type="scientific">Halohasta litchfieldiae</name>
    <dbReference type="NCBI Taxonomy" id="1073996"/>
    <lineage>
        <taxon>Archaea</taxon>
        <taxon>Methanobacteriati</taxon>
        <taxon>Methanobacteriota</taxon>
        <taxon>Stenosarchaea group</taxon>
        <taxon>Halobacteria</taxon>
        <taxon>Halobacteriales</taxon>
        <taxon>Haloferacaceae</taxon>
        <taxon>Halohasta</taxon>
    </lineage>
</organism>
<dbReference type="STRING" id="1073996.SAMN05444271_11913"/>
<reference evidence="1 2" key="1">
    <citation type="submission" date="2016-10" db="EMBL/GenBank/DDBJ databases">
        <authorList>
            <person name="de Groot N.N."/>
        </authorList>
    </citation>
    <scope>NUCLEOTIDE SEQUENCE [LARGE SCALE GENOMIC DNA]</scope>
    <source>
        <strain evidence="1 2">DSM 22187</strain>
    </source>
</reference>
<protein>
    <recommendedName>
        <fullName evidence="3">PIN domain-containing protein</fullName>
    </recommendedName>
</protein>
<dbReference type="Proteomes" id="UP000198888">
    <property type="component" value="Unassembled WGS sequence"/>
</dbReference>
<name>A0A1H6VQ84_9EURY</name>
<evidence type="ECO:0000313" key="1">
    <source>
        <dbReference type="EMBL" id="SEJ06791.1"/>
    </source>
</evidence>
<evidence type="ECO:0000313" key="2">
    <source>
        <dbReference type="Proteomes" id="UP000198888"/>
    </source>
</evidence>
<dbReference type="Pfam" id="PF26425">
    <property type="entry name" value="PIN_halo"/>
    <property type="match status" value="1"/>
</dbReference>
<keyword evidence="2" id="KW-1185">Reference proteome</keyword>
<dbReference type="RefSeq" id="WP_089673057.1">
    <property type="nucleotide sequence ID" value="NZ_CP024845.1"/>
</dbReference>
<dbReference type="GeneID" id="35002303"/>
<sequence>MSQESPLSGGKEVIVDANIFIAIGDPSNTKFVQFRSAVQTAGVVLKLPRRVIGEVGGRDTYRVQTALDEGWAEIIDAPDPTDGDAVAASDIARRTIANMTDKPEHEVEKTDTILAGLAIQYVRDRSTSGVIVLTDDKPAKEGIQNAVTAQGYTGTIEVYGLADIIGDEPGGSMRLI</sequence>
<dbReference type="OrthoDB" id="198445at2157"/>
<evidence type="ECO:0008006" key="3">
    <source>
        <dbReference type="Google" id="ProtNLM"/>
    </source>
</evidence>
<dbReference type="KEGG" id="hae:halTADL_1500"/>